<dbReference type="GO" id="GO:0005524">
    <property type="term" value="F:ATP binding"/>
    <property type="evidence" value="ECO:0007669"/>
    <property type="project" value="UniProtKB-KW"/>
</dbReference>
<dbReference type="Gene3D" id="3.40.50.300">
    <property type="entry name" value="P-loop containing nucleotide triphosphate hydrolases"/>
    <property type="match status" value="1"/>
</dbReference>
<dbReference type="GO" id="GO:0015937">
    <property type="term" value="P:coenzyme A biosynthetic process"/>
    <property type="evidence" value="ECO:0007669"/>
    <property type="project" value="InterPro"/>
</dbReference>
<dbReference type="InterPro" id="IPR027417">
    <property type="entry name" value="P-loop_NTPase"/>
</dbReference>
<dbReference type="AlphaFoldDB" id="A0A1W1EFR5"/>
<organism evidence="3">
    <name type="scientific">hydrothermal vent metagenome</name>
    <dbReference type="NCBI Taxonomy" id="652676"/>
    <lineage>
        <taxon>unclassified sequences</taxon>
        <taxon>metagenomes</taxon>
        <taxon>ecological metagenomes</taxon>
    </lineage>
</organism>
<keyword evidence="1" id="KW-0547">Nucleotide-binding</keyword>
<dbReference type="CDD" id="cd02022">
    <property type="entry name" value="DPCK"/>
    <property type="match status" value="1"/>
</dbReference>
<dbReference type="HAMAP" id="MF_00376">
    <property type="entry name" value="Dephospho_CoA_kinase"/>
    <property type="match status" value="1"/>
</dbReference>
<reference evidence="3" key="1">
    <citation type="submission" date="2016-10" db="EMBL/GenBank/DDBJ databases">
        <authorList>
            <person name="de Groot N.N."/>
        </authorList>
    </citation>
    <scope>NUCLEOTIDE SEQUENCE</scope>
</reference>
<dbReference type="Pfam" id="PF01121">
    <property type="entry name" value="CoaE"/>
    <property type="match status" value="1"/>
</dbReference>
<keyword evidence="3" id="KW-0808">Transferase</keyword>
<dbReference type="EMBL" id="FPKX01000064">
    <property type="protein sequence ID" value="SFZ98848.1"/>
    <property type="molecule type" value="Genomic_DNA"/>
</dbReference>
<dbReference type="NCBIfam" id="TIGR00152">
    <property type="entry name" value="dephospho-CoA kinase"/>
    <property type="match status" value="1"/>
</dbReference>
<evidence type="ECO:0000313" key="3">
    <source>
        <dbReference type="EMBL" id="SFZ98848.1"/>
    </source>
</evidence>
<dbReference type="PANTHER" id="PTHR10695:SF46">
    <property type="entry name" value="BIFUNCTIONAL COENZYME A SYNTHASE-RELATED"/>
    <property type="match status" value="1"/>
</dbReference>
<protein>
    <submittedName>
        <fullName evidence="3">Dephospho-CoA kinase</fullName>
        <ecNumber evidence="3">2.7.1.24</ecNumber>
    </submittedName>
</protein>
<dbReference type="PANTHER" id="PTHR10695">
    <property type="entry name" value="DEPHOSPHO-COA KINASE-RELATED"/>
    <property type="match status" value="1"/>
</dbReference>
<dbReference type="InterPro" id="IPR001977">
    <property type="entry name" value="Depp_CoAkinase"/>
</dbReference>
<dbReference type="EC" id="2.7.1.24" evidence="3"/>
<dbReference type="SUPFAM" id="SSF52540">
    <property type="entry name" value="P-loop containing nucleoside triphosphate hydrolases"/>
    <property type="match status" value="1"/>
</dbReference>
<dbReference type="GO" id="GO:0004140">
    <property type="term" value="F:dephospho-CoA kinase activity"/>
    <property type="evidence" value="ECO:0007669"/>
    <property type="project" value="UniProtKB-EC"/>
</dbReference>
<sequence>MNFEYAYALTGGISTGKSTVVKIAKLKGFRVIDADSIAHEVLDEKHEKIASMFGEEFVEDKKVNRKLLGKIIFSDTEKRKELEELLHPIIYKRIVEASNKLDKRGEPYIIDIPLFYEVGRYAIANVIVVYAPREKQVERLMKRDGLTKKEALERIDAQIDIEEKKKNAMYVIDNSNTLKHLEFEMEKIKEEILGDQF</sequence>
<gene>
    <name evidence="3" type="ORF">MNB_SV-5-94</name>
</gene>
<keyword evidence="3" id="KW-0418">Kinase</keyword>
<evidence type="ECO:0000256" key="2">
    <source>
        <dbReference type="ARBA" id="ARBA00022840"/>
    </source>
</evidence>
<name>A0A1W1EFR5_9ZZZZ</name>
<keyword evidence="2" id="KW-0067">ATP-binding</keyword>
<dbReference type="PROSITE" id="PS51219">
    <property type="entry name" value="DPCK"/>
    <property type="match status" value="1"/>
</dbReference>
<accession>A0A1W1EFR5</accession>
<proteinExistence type="inferred from homology"/>
<evidence type="ECO:0000256" key="1">
    <source>
        <dbReference type="ARBA" id="ARBA00022741"/>
    </source>
</evidence>